<organism evidence="7 8">
    <name type="scientific">Prauserella alba</name>
    <dbReference type="NCBI Taxonomy" id="176898"/>
    <lineage>
        <taxon>Bacteria</taxon>
        <taxon>Bacillati</taxon>
        <taxon>Actinomycetota</taxon>
        <taxon>Actinomycetes</taxon>
        <taxon>Pseudonocardiales</taxon>
        <taxon>Pseudonocardiaceae</taxon>
        <taxon>Prauserella</taxon>
    </lineage>
</organism>
<evidence type="ECO:0000256" key="6">
    <source>
        <dbReference type="SAM" id="Phobius"/>
    </source>
</evidence>
<dbReference type="SUPFAM" id="SSF103473">
    <property type="entry name" value="MFS general substrate transporter"/>
    <property type="match status" value="1"/>
</dbReference>
<name>A0ABN1VI47_9PSEU</name>
<evidence type="ECO:0000256" key="3">
    <source>
        <dbReference type="ARBA" id="ARBA00022692"/>
    </source>
</evidence>
<evidence type="ECO:0000256" key="4">
    <source>
        <dbReference type="ARBA" id="ARBA00022989"/>
    </source>
</evidence>
<gene>
    <name evidence="7" type="ORF">GCM10009675_37130</name>
</gene>
<dbReference type="PANTHER" id="PTHR43124">
    <property type="entry name" value="PURINE EFFLUX PUMP PBUE"/>
    <property type="match status" value="1"/>
</dbReference>
<comment type="subcellular location">
    <subcellularLocation>
        <location evidence="1">Cell membrane</location>
        <topology evidence="1">Multi-pass membrane protein</topology>
    </subcellularLocation>
</comment>
<evidence type="ECO:0008006" key="9">
    <source>
        <dbReference type="Google" id="ProtNLM"/>
    </source>
</evidence>
<sequence>MTPTVVLVIVLGMLGFGTNPALNSRFMAIAPDAPTLAVSGNVSAFNVGITLGPWIGGVVLAAGHAYPAVPAVGAAIAGLALLLWAWDLALQPRTGRGTRTARTEPMVTCGHGHTR</sequence>
<keyword evidence="2" id="KW-1003">Cell membrane</keyword>
<feature type="transmembrane region" description="Helical" evidence="6">
    <location>
        <begin position="43"/>
        <end position="62"/>
    </location>
</feature>
<evidence type="ECO:0000256" key="2">
    <source>
        <dbReference type="ARBA" id="ARBA00022475"/>
    </source>
</evidence>
<evidence type="ECO:0000256" key="1">
    <source>
        <dbReference type="ARBA" id="ARBA00004651"/>
    </source>
</evidence>
<feature type="transmembrane region" description="Helical" evidence="6">
    <location>
        <begin position="68"/>
        <end position="86"/>
    </location>
</feature>
<feature type="transmembrane region" description="Helical" evidence="6">
    <location>
        <begin position="6"/>
        <end position="22"/>
    </location>
</feature>
<keyword evidence="4 6" id="KW-1133">Transmembrane helix</keyword>
<dbReference type="PANTHER" id="PTHR43124:SF3">
    <property type="entry name" value="CHLORAMPHENICOL EFFLUX PUMP RV0191"/>
    <property type="match status" value="1"/>
</dbReference>
<comment type="caution">
    <text evidence="7">The sequence shown here is derived from an EMBL/GenBank/DDBJ whole genome shotgun (WGS) entry which is preliminary data.</text>
</comment>
<evidence type="ECO:0000256" key="5">
    <source>
        <dbReference type="ARBA" id="ARBA00023136"/>
    </source>
</evidence>
<dbReference type="EMBL" id="BAAALM010000015">
    <property type="protein sequence ID" value="GAA1212467.1"/>
    <property type="molecule type" value="Genomic_DNA"/>
</dbReference>
<evidence type="ECO:0000313" key="8">
    <source>
        <dbReference type="Proteomes" id="UP001500467"/>
    </source>
</evidence>
<keyword evidence="5 6" id="KW-0472">Membrane</keyword>
<proteinExistence type="predicted"/>
<dbReference type="Proteomes" id="UP001500467">
    <property type="component" value="Unassembled WGS sequence"/>
</dbReference>
<dbReference type="InterPro" id="IPR036259">
    <property type="entry name" value="MFS_trans_sf"/>
</dbReference>
<reference evidence="7 8" key="1">
    <citation type="journal article" date="2019" name="Int. J. Syst. Evol. Microbiol.">
        <title>The Global Catalogue of Microorganisms (GCM) 10K type strain sequencing project: providing services to taxonomists for standard genome sequencing and annotation.</title>
        <authorList>
            <consortium name="The Broad Institute Genomics Platform"/>
            <consortium name="The Broad Institute Genome Sequencing Center for Infectious Disease"/>
            <person name="Wu L."/>
            <person name="Ma J."/>
        </authorList>
    </citation>
    <scope>NUCLEOTIDE SEQUENCE [LARGE SCALE GENOMIC DNA]</scope>
    <source>
        <strain evidence="7 8">JCM 13022</strain>
    </source>
</reference>
<keyword evidence="3 6" id="KW-0812">Transmembrane</keyword>
<keyword evidence="8" id="KW-1185">Reference proteome</keyword>
<dbReference type="InterPro" id="IPR050189">
    <property type="entry name" value="MFS_Efflux_Transporters"/>
</dbReference>
<evidence type="ECO:0000313" key="7">
    <source>
        <dbReference type="EMBL" id="GAA1212467.1"/>
    </source>
</evidence>
<protein>
    <recommendedName>
        <fullName evidence="9">Major Facilitator Superfamily protein</fullName>
    </recommendedName>
</protein>
<accession>A0ABN1VI47</accession>